<evidence type="ECO:0000256" key="1">
    <source>
        <dbReference type="ARBA" id="ARBA00007274"/>
    </source>
</evidence>
<keyword evidence="2" id="KW-0808">Transferase</keyword>
<organism evidence="4 5">
    <name type="scientific">Agathobacter rectalis</name>
    <dbReference type="NCBI Taxonomy" id="39491"/>
    <lineage>
        <taxon>Bacteria</taxon>
        <taxon>Bacillati</taxon>
        <taxon>Bacillota</taxon>
        <taxon>Clostridia</taxon>
        <taxon>Lachnospirales</taxon>
        <taxon>Lachnospiraceae</taxon>
        <taxon>Agathobacter</taxon>
    </lineage>
</organism>
<evidence type="ECO:0000256" key="3">
    <source>
        <dbReference type="ARBA" id="ARBA00022737"/>
    </source>
</evidence>
<comment type="similarity">
    <text evidence="1">Belongs to the transferase hexapeptide repeat family.</text>
</comment>
<evidence type="ECO:0008006" key="6">
    <source>
        <dbReference type="Google" id="ProtNLM"/>
    </source>
</evidence>
<evidence type="ECO:0000256" key="2">
    <source>
        <dbReference type="ARBA" id="ARBA00022679"/>
    </source>
</evidence>
<dbReference type="InterPro" id="IPR011004">
    <property type="entry name" value="Trimer_LpxA-like_sf"/>
</dbReference>
<evidence type="ECO:0000313" key="5">
    <source>
        <dbReference type="Proteomes" id="UP000266066"/>
    </source>
</evidence>
<dbReference type="InterPro" id="IPR001451">
    <property type="entry name" value="Hexapep"/>
</dbReference>
<proteinExistence type="inferred from homology"/>
<dbReference type="GO" id="GO:0008374">
    <property type="term" value="F:O-acyltransferase activity"/>
    <property type="evidence" value="ECO:0007669"/>
    <property type="project" value="TreeGrafter"/>
</dbReference>
<dbReference type="Proteomes" id="UP000266066">
    <property type="component" value="Unassembled WGS sequence"/>
</dbReference>
<evidence type="ECO:0000313" key="4">
    <source>
        <dbReference type="EMBL" id="RGR51925.1"/>
    </source>
</evidence>
<dbReference type="PANTHER" id="PTHR23416">
    <property type="entry name" value="SIALIC ACID SYNTHASE-RELATED"/>
    <property type="match status" value="1"/>
</dbReference>
<name>A0A395UXV0_9FIRM</name>
<comment type="caution">
    <text evidence="4">The sequence shown here is derived from an EMBL/GenBank/DDBJ whole genome shotgun (WGS) entry which is preliminary data.</text>
</comment>
<dbReference type="PROSITE" id="PS00101">
    <property type="entry name" value="HEXAPEP_TRANSFERASES"/>
    <property type="match status" value="1"/>
</dbReference>
<dbReference type="Pfam" id="PF00132">
    <property type="entry name" value="Hexapep"/>
    <property type="match status" value="1"/>
</dbReference>
<dbReference type="PANTHER" id="PTHR23416:SF23">
    <property type="entry name" value="ACETYLTRANSFERASE C18B11.09C-RELATED"/>
    <property type="match status" value="1"/>
</dbReference>
<dbReference type="InterPro" id="IPR051159">
    <property type="entry name" value="Hexapeptide_acetyltransf"/>
</dbReference>
<dbReference type="SUPFAM" id="SSF51161">
    <property type="entry name" value="Trimeric LpxA-like enzymes"/>
    <property type="match status" value="1"/>
</dbReference>
<dbReference type="AlphaFoldDB" id="A0A395UXV0"/>
<accession>A0A395UXV0</accession>
<keyword evidence="3" id="KW-0677">Repeat</keyword>
<dbReference type="EMBL" id="QRUJ01000032">
    <property type="protein sequence ID" value="RGR51925.1"/>
    <property type="molecule type" value="Genomic_DNA"/>
</dbReference>
<dbReference type="InterPro" id="IPR018357">
    <property type="entry name" value="Hexapep_transf_CS"/>
</dbReference>
<reference evidence="4 5" key="1">
    <citation type="submission" date="2018-08" db="EMBL/GenBank/DDBJ databases">
        <title>A genome reference for cultivated species of the human gut microbiota.</title>
        <authorList>
            <person name="Zou Y."/>
            <person name="Xue W."/>
            <person name="Luo G."/>
        </authorList>
    </citation>
    <scope>NUCLEOTIDE SEQUENCE [LARGE SCALE GENOMIC DNA]</scope>
    <source>
        <strain evidence="4 5">AF25-15</strain>
    </source>
</reference>
<dbReference type="Gene3D" id="2.160.10.10">
    <property type="entry name" value="Hexapeptide repeat proteins"/>
    <property type="match status" value="1"/>
</dbReference>
<sequence>MSAVGIILEDGVMIGPHVTLLTVNHDLKDLQIIKCKPVTIKKEAWIGANVTILPGVTVGEGAVVGSASVVTKDVAAHTVVAGNPAKVIKMIV</sequence>
<gene>
    <name evidence="4" type="ORF">DWY38_15845</name>
</gene>
<protein>
    <recommendedName>
        <fullName evidence="6">Acyltransferase</fullName>
    </recommendedName>
</protein>